<dbReference type="InterPro" id="IPR012914">
    <property type="entry name" value="PucR_dom"/>
</dbReference>
<evidence type="ECO:0000313" key="5">
    <source>
        <dbReference type="EMBL" id="KEP26407.1"/>
    </source>
</evidence>
<keyword evidence="6" id="KW-1185">Reference proteome</keyword>
<gene>
    <name evidence="5" type="ORF">BA70_02440</name>
</gene>
<dbReference type="InterPro" id="IPR042070">
    <property type="entry name" value="PucR_C-HTH_sf"/>
</dbReference>
<dbReference type="EMBL" id="JOTP01000010">
    <property type="protein sequence ID" value="KEP26407.1"/>
    <property type="molecule type" value="Genomic_DNA"/>
</dbReference>
<feature type="domain" description="CdaR GGDEF-like" evidence="4">
    <location>
        <begin position="294"/>
        <end position="409"/>
    </location>
</feature>
<organism evidence="5 6">
    <name type="scientific">Bacillus zhangzhouensis</name>
    <dbReference type="NCBI Taxonomy" id="1178540"/>
    <lineage>
        <taxon>Bacteria</taxon>
        <taxon>Bacillati</taxon>
        <taxon>Bacillota</taxon>
        <taxon>Bacilli</taxon>
        <taxon>Bacillales</taxon>
        <taxon>Bacillaceae</taxon>
        <taxon>Bacillus</taxon>
    </lineage>
</organism>
<evidence type="ECO:0000259" key="2">
    <source>
        <dbReference type="Pfam" id="PF07905"/>
    </source>
</evidence>
<dbReference type="AlphaFoldDB" id="A0A081LAY1"/>
<evidence type="ECO:0008006" key="7">
    <source>
        <dbReference type="Google" id="ProtNLM"/>
    </source>
</evidence>
<feature type="domain" description="Purine catabolism PurC-like" evidence="2">
    <location>
        <begin position="11"/>
        <end position="129"/>
    </location>
</feature>
<feature type="domain" description="PucR C-terminal helix-turn-helix" evidence="3">
    <location>
        <begin position="463"/>
        <end position="521"/>
    </location>
</feature>
<proteinExistence type="inferred from homology"/>
<dbReference type="OrthoDB" id="143422at2"/>
<sequence length="530" mass="61687">MNADVHFQVRDVLKTKYFTHAKVLAGEKGLFRQVKWVHVLEVPAVEDLLNGGELILTTAAGFHDQLDVFKEFLRQLIDSGAAGLCIEFVPLRFDVPEELIAYAEERDFPLILFTKEVKFVNITQHLHTMMIERQYQMMADLEALSSKLNELLLTPHPQMDILDQVYQHLRGILLLIPVQGEPIILCDSSKQTEELVMNYLQYACLPKGYEVTQKQVLALKQTFADLVLIHQSNSLSEFELLVMDKGANALAQQTLRELYTEELKKTKENEWLQKWFQEEHAERDILEHLEETEGLKKPTGCVVMLFQKHHQIEKIAGNLYFLVSCRSIFQRAGFHLIAYEHQGQTLFILLNTRKVEDWKERAEKAANEMRQLYDREQPRGTVINFGIGQYCEQFQHMRKSFQAAKEVLHLKKAMPQRVESPFYQDLHMLRLMPVMKESGLLECLVKEYLEPVILYDKQNSGRLYQTLNIFLQTNGSKKETASQLYIVRQTLYHRLDKLHALLGEDMMQAPKRQALEFAILAYEFLQGNSR</sequence>
<evidence type="ECO:0000313" key="6">
    <source>
        <dbReference type="Proteomes" id="UP000028091"/>
    </source>
</evidence>
<dbReference type="InterPro" id="IPR025736">
    <property type="entry name" value="PucR_C-HTH_dom"/>
</dbReference>
<dbReference type="PANTHER" id="PTHR33744:SF1">
    <property type="entry name" value="DNA-BINDING TRANSCRIPTIONAL ACTIVATOR ADER"/>
    <property type="match status" value="1"/>
</dbReference>
<evidence type="ECO:0000256" key="1">
    <source>
        <dbReference type="ARBA" id="ARBA00006754"/>
    </source>
</evidence>
<comment type="caution">
    <text evidence="5">The sequence shown here is derived from an EMBL/GenBank/DDBJ whole genome shotgun (WGS) entry which is preliminary data.</text>
</comment>
<dbReference type="Pfam" id="PF13556">
    <property type="entry name" value="HTH_30"/>
    <property type="match status" value="1"/>
</dbReference>
<dbReference type="eggNOG" id="COG2508">
    <property type="taxonomic scope" value="Bacteria"/>
</dbReference>
<dbReference type="Proteomes" id="UP000028091">
    <property type="component" value="Unassembled WGS sequence"/>
</dbReference>
<comment type="similarity">
    <text evidence="1">Belongs to the CdaR family.</text>
</comment>
<dbReference type="Pfam" id="PF07905">
    <property type="entry name" value="PucR"/>
    <property type="match status" value="1"/>
</dbReference>
<dbReference type="Pfam" id="PF17853">
    <property type="entry name" value="GGDEF_2"/>
    <property type="match status" value="1"/>
</dbReference>
<name>A0A081LAY1_9BACI</name>
<dbReference type="Gene3D" id="1.10.10.2840">
    <property type="entry name" value="PucR C-terminal helix-turn-helix domain"/>
    <property type="match status" value="1"/>
</dbReference>
<evidence type="ECO:0000259" key="4">
    <source>
        <dbReference type="Pfam" id="PF17853"/>
    </source>
</evidence>
<dbReference type="InterPro" id="IPR041522">
    <property type="entry name" value="CdaR_GGDEF"/>
</dbReference>
<protein>
    <recommendedName>
        <fullName evidence="7">Family transcriptional regulator</fullName>
    </recommendedName>
</protein>
<evidence type="ECO:0000259" key="3">
    <source>
        <dbReference type="Pfam" id="PF13556"/>
    </source>
</evidence>
<reference evidence="5 6" key="1">
    <citation type="submission" date="2012-09" db="EMBL/GenBank/DDBJ databases">
        <title>Genome Sequence of Bacillus sp. DW5-4.</title>
        <authorList>
            <person name="Lai Q."/>
            <person name="Liu Y."/>
            <person name="Shao Z."/>
        </authorList>
    </citation>
    <scope>NUCLEOTIDE SEQUENCE [LARGE SCALE GENOMIC DNA]</scope>
    <source>
        <strain evidence="5 6">DW5-4</strain>
    </source>
</reference>
<dbReference type="RefSeq" id="WP_034321636.1">
    <property type="nucleotide sequence ID" value="NZ_JOTP01000010.1"/>
</dbReference>
<dbReference type="InterPro" id="IPR051448">
    <property type="entry name" value="CdaR-like_regulators"/>
</dbReference>
<dbReference type="PANTHER" id="PTHR33744">
    <property type="entry name" value="CARBOHYDRATE DIACID REGULATOR"/>
    <property type="match status" value="1"/>
</dbReference>
<accession>A0A081LAY1</accession>